<sequence>MALCSKAANYSNHIVLRPQPFLNNHISLNAGGLRSQRSSEARPFMNDHSCFR</sequence>
<dbReference type="EMBL" id="PDCK01000044">
    <property type="protein sequence ID" value="PRQ26612.1"/>
    <property type="molecule type" value="Genomic_DNA"/>
</dbReference>
<dbReference type="AlphaFoldDB" id="A0A2P6PXE8"/>
<comment type="caution">
    <text evidence="1">The sequence shown here is derived from an EMBL/GenBank/DDBJ whole genome shotgun (WGS) entry which is preliminary data.</text>
</comment>
<evidence type="ECO:0000313" key="2">
    <source>
        <dbReference type="Proteomes" id="UP000238479"/>
    </source>
</evidence>
<name>A0A2P6PXE8_ROSCH</name>
<dbReference type="Gramene" id="PRQ26612">
    <property type="protein sequence ID" value="PRQ26612"/>
    <property type="gene ID" value="RchiOBHm_Chr6g0296461"/>
</dbReference>
<protein>
    <submittedName>
        <fullName evidence="1">Uncharacterized protein</fullName>
    </submittedName>
</protein>
<dbReference type="Proteomes" id="UP000238479">
    <property type="component" value="Chromosome 6"/>
</dbReference>
<reference evidence="1 2" key="1">
    <citation type="journal article" date="2018" name="Nat. Genet.">
        <title>The Rosa genome provides new insights in the design of modern roses.</title>
        <authorList>
            <person name="Bendahmane M."/>
        </authorList>
    </citation>
    <scope>NUCLEOTIDE SEQUENCE [LARGE SCALE GENOMIC DNA]</scope>
    <source>
        <strain evidence="2">cv. Old Blush</strain>
    </source>
</reference>
<gene>
    <name evidence="1" type="ORF">RchiOBHm_Chr6g0296461</name>
</gene>
<evidence type="ECO:0000313" key="1">
    <source>
        <dbReference type="EMBL" id="PRQ26612.1"/>
    </source>
</evidence>
<proteinExistence type="predicted"/>
<keyword evidence="2" id="KW-1185">Reference proteome</keyword>
<accession>A0A2P6PXE8</accession>
<organism evidence="1 2">
    <name type="scientific">Rosa chinensis</name>
    <name type="common">China rose</name>
    <dbReference type="NCBI Taxonomy" id="74649"/>
    <lineage>
        <taxon>Eukaryota</taxon>
        <taxon>Viridiplantae</taxon>
        <taxon>Streptophyta</taxon>
        <taxon>Embryophyta</taxon>
        <taxon>Tracheophyta</taxon>
        <taxon>Spermatophyta</taxon>
        <taxon>Magnoliopsida</taxon>
        <taxon>eudicotyledons</taxon>
        <taxon>Gunneridae</taxon>
        <taxon>Pentapetalae</taxon>
        <taxon>rosids</taxon>
        <taxon>fabids</taxon>
        <taxon>Rosales</taxon>
        <taxon>Rosaceae</taxon>
        <taxon>Rosoideae</taxon>
        <taxon>Rosoideae incertae sedis</taxon>
        <taxon>Rosa</taxon>
    </lineage>
</organism>